<proteinExistence type="predicted"/>
<dbReference type="Proteomes" id="UP000434172">
    <property type="component" value="Unassembled WGS sequence"/>
</dbReference>
<keyword evidence="2" id="KW-1185">Reference proteome</keyword>
<comment type="caution">
    <text evidence="1">The sequence shown here is derived from an EMBL/GenBank/DDBJ whole genome shotgun (WGS) entry which is preliminary data.</text>
</comment>
<organism evidence="1 2">
    <name type="scientific">Colletotrichum asianum</name>
    <dbReference type="NCBI Taxonomy" id="702518"/>
    <lineage>
        <taxon>Eukaryota</taxon>
        <taxon>Fungi</taxon>
        <taxon>Dikarya</taxon>
        <taxon>Ascomycota</taxon>
        <taxon>Pezizomycotina</taxon>
        <taxon>Sordariomycetes</taxon>
        <taxon>Hypocreomycetidae</taxon>
        <taxon>Glomerellales</taxon>
        <taxon>Glomerellaceae</taxon>
        <taxon>Colletotrichum</taxon>
        <taxon>Colletotrichum gloeosporioides species complex</taxon>
    </lineage>
</organism>
<evidence type="ECO:0000313" key="1">
    <source>
        <dbReference type="EMBL" id="KAF0317114.1"/>
    </source>
</evidence>
<evidence type="ECO:0008006" key="3">
    <source>
        <dbReference type="Google" id="ProtNLM"/>
    </source>
</evidence>
<gene>
    <name evidence="1" type="ORF">GQ607_015631</name>
</gene>
<sequence length="610" mass="68937">MPLPIEITSRVGVSKDDIEYYSFRKWLTPILACATIHPDESKSPVQVGKAVGFIIRRDAVQSAFHEMMESPNVETMDLALDLFDRYGRLKEEFCEHPLRKGSGVWKRELNEGNFILIDDVNVERIHRRKQVGSKLILHLLEQAMRPQHNAVYAFSRAAAHYDDNEGVTQMGPSNTPIHIKIEGVTSFLRSLHFRRVGLTSWFALARDRKHPSWRLAPDKDSDPKLELDDLIDSDSDGEVIQIDADLGQSRVKESEWRARWLGITPIKTLPDKDALTFLNSHTRDGILEEEFPLQALDGRGDTILHIAAKASKPGCVAWLLRQTSFAAVLLKADNYAGYTPLEALQAKLETDRVQKAHGFSRMRLVADEFDGFDKSSTTCLLLLQGIGEPSSEQRTRATFGCTCNECLEGFLSPRMLMKLSEQAQREYGYMTSLLVTPPGHKGWYMEFKDLLKYFSKQFRSQVRASKPLQTAIVLVMGAVAKCLSSGEIPRESAVVGHLKADEAWARIENLFFRKGGTVNAVLSVVFVRARLLDIEVGDAIINEDPEEYYKGIPKCRNDLEFDFVRRHCVDKVALETTSEKSLPVPSPWIGEIIRQFLEGKVPFGYHDVDN</sequence>
<dbReference type="EMBL" id="WOWK01000137">
    <property type="protein sequence ID" value="KAF0317114.1"/>
    <property type="molecule type" value="Genomic_DNA"/>
</dbReference>
<protein>
    <recommendedName>
        <fullName evidence="3">Ankyrin repeat protein</fullName>
    </recommendedName>
</protein>
<name>A0A8H3VZJ5_9PEZI</name>
<evidence type="ECO:0000313" key="2">
    <source>
        <dbReference type="Proteomes" id="UP000434172"/>
    </source>
</evidence>
<reference evidence="1 2" key="1">
    <citation type="submission" date="2019-12" db="EMBL/GenBank/DDBJ databases">
        <title>A genome sequence resource for the geographically widespread anthracnose pathogen Colletotrichum asianum.</title>
        <authorList>
            <person name="Meng Y."/>
        </authorList>
    </citation>
    <scope>NUCLEOTIDE SEQUENCE [LARGE SCALE GENOMIC DNA]</scope>
    <source>
        <strain evidence="1 2">ICMP 18580</strain>
    </source>
</reference>
<dbReference type="AlphaFoldDB" id="A0A8H3VZJ5"/>
<accession>A0A8H3VZJ5</accession>
<dbReference type="OrthoDB" id="508139at2759"/>